<evidence type="ECO:0000256" key="1">
    <source>
        <dbReference type="SAM" id="MobiDB-lite"/>
    </source>
</evidence>
<dbReference type="Proteomes" id="UP000606172">
    <property type="component" value="Unassembled WGS sequence"/>
</dbReference>
<evidence type="ECO:0000259" key="2">
    <source>
        <dbReference type="PROSITE" id="PS50943"/>
    </source>
</evidence>
<sequence>MTKVRAHWRNAPATAKGGAAGVVLAAAVAVWIGFSLADDPPTPSSPDGVTTASTTSAQPSTPATQLAHALRSGRTRLGISTREAARRSGLSRARVSEIERGVESPTAPELDTLSRVYELTMDEWATLVTMRQEIS</sequence>
<protein>
    <recommendedName>
        <fullName evidence="2">HTH cro/C1-type domain-containing protein</fullName>
    </recommendedName>
</protein>
<name>A0A919RH03_9ACTN</name>
<dbReference type="InterPro" id="IPR010982">
    <property type="entry name" value="Lambda_DNA-bd_dom_sf"/>
</dbReference>
<dbReference type="CDD" id="cd00093">
    <property type="entry name" value="HTH_XRE"/>
    <property type="match status" value="1"/>
</dbReference>
<feature type="region of interest" description="Disordered" evidence="1">
    <location>
        <begin position="37"/>
        <end position="74"/>
    </location>
</feature>
<dbReference type="PROSITE" id="PS50943">
    <property type="entry name" value="HTH_CROC1"/>
    <property type="match status" value="1"/>
</dbReference>
<reference evidence="3" key="1">
    <citation type="submission" date="2021-01" db="EMBL/GenBank/DDBJ databases">
        <title>Whole genome shotgun sequence of Sinosporangium siamense NBRC 109515.</title>
        <authorList>
            <person name="Komaki H."/>
            <person name="Tamura T."/>
        </authorList>
    </citation>
    <scope>NUCLEOTIDE SEQUENCE</scope>
    <source>
        <strain evidence="3">NBRC 109515</strain>
    </source>
</reference>
<feature type="compositionally biased region" description="Low complexity" evidence="1">
    <location>
        <begin position="50"/>
        <end position="65"/>
    </location>
</feature>
<dbReference type="GO" id="GO:0003677">
    <property type="term" value="F:DNA binding"/>
    <property type="evidence" value="ECO:0007669"/>
    <property type="project" value="InterPro"/>
</dbReference>
<dbReference type="EMBL" id="BOOW01000012">
    <property type="protein sequence ID" value="GII91796.1"/>
    <property type="molecule type" value="Genomic_DNA"/>
</dbReference>
<dbReference type="AlphaFoldDB" id="A0A919RH03"/>
<evidence type="ECO:0000313" key="3">
    <source>
        <dbReference type="EMBL" id="GII91796.1"/>
    </source>
</evidence>
<keyword evidence="4" id="KW-1185">Reference proteome</keyword>
<dbReference type="InterPro" id="IPR001387">
    <property type="entry name" value="Cro/C1-type_HTH"/>
</dbReference>
<dbReference type="Gene3D" id="1.10.260.40">
    <property type="entry name" value="lambda repressor-like DNA-binding domains"/>
    <property type="match status" value="1"/>
</dbReference>
<dbReference type="Pfam" id="PF01381">
    <property type="entry name" value="HTH_3"/>
    <property type="match status" value="1"/>
</dbReference>
<dbReference type="SMART" id="SM00530">
    <property type="entry name" value="HTH_XRE"/>
    <property type="match status" value="1"/>
</dbReference>
<evidence type="ECO:0000313" key="4">
    <source>
        <dbReference type="Proteomes" id="UP000606172"/>
    </source>
</evidence>
<comment type="caution">
    <text evidence="3">The sequence shown here is derived from an EMBL/GenBank/DDBJ whole genome shotgun (WGS) entry which is preliminary data.</text>
</comment>
<gene>
    <name evidence="3" type="ORF">Ssi02_20270</name>
</gene>
<proteinExistence type="predicted"/>
<dbReference type="SUPFAM" id="SSF47413">
    <property type="entry name" value="lambda repressor-like DNA-binding domains"/>
    <property type="match status" value="1"/>
</dbReference>
<accession>A0A919RH03</accession>
<organism evidence="3 4">
    <name type="scientific">Sinosporangium siamense</name>
    <dbReference type="NCBI Taxonomy" id="1367973"/>
    <lineage>
        <taxon>Bacteria</taxon>
        <taxon>Bacillati</taxon>
        <taxon>Actinomycetota</taxon>
        <taxon>Actinomycetes</taxon>
        <taxon>Streptosporangiales</taxon>
        <taxon>Streptosporangiaceae</taxon>
        <taxon>Sinosporangium</taxon>
    </lineage>
</organism>
<feature type="domain" description="HTH cro/C1-type" evidence="2">
    <location>
        <begin position="70"/>
        <end position="124"/>
    </location>
</feature>